<feature type="domain" description="L-type lectin-like" evidence="7">
    <location>
        <begin position="1"/>
        <end position="171"/>
    </location>
</feature>
<dbReference type="PANTHER" id="PTHR12223">
    <property type="entry name" value="VESICULAR MANNOSE-BINDING LECTIN"/>
    <property type="match status" value="1"/>
</dbReference>
<comment type="subcellular location">
    <subcellularLocation>
        <location evidence="1">Membrane</location>
        <topology evidence="1">Single-pass type I membrane protein</topology>
    </subcellularLocation>
</comment>
<feature type="non-terminal residue" evidence="8">
    <location>
        <position position="1"/>
    </location>
</feature>
<dbReference type="EMBL" id="PJQM01000251">
    <property type="protein sequence ID" value="RCI06011.1"/>
    <property type="molecule type" value="Genomic_DNA"/>
</dbReference>
<sequence>PLASDNFEVEIEFKVEGTSGHLYGDGFAMWLTRQRMLPGPVFGSVDRFEGLGIFFDTYDNERSHRHSFPYVSAMFNDGTQTYDNDKDGSDTELAGCEADFRLRGIPTRAKFTYHKANFIQLDLQWKTEDEWDFCFKKHDITLPEHLYLGFSAHTGEVTDNHDIISVATRSIPPAIKEAAPRAQRVKKSGSSGGVMSVLFKLVLAGAFVGILFVGYRYYDQKNRMKRF</sequence>
<dbReference type="GO" id="GO:0006888">
    <property type="term" value="P:endoplasmic reticulum to Golgi vesicle-mediated transport"/>
    <property type="evidence" value="ECO:0007669"/>
    <property type="project" value="TreeGrafter"/>
</dbReference>
<dbReference type="Proteomes" id="UP000253551">
    <property type="component" value="Unassembled WGS sequence"/>
</dbReference>
<dbReference type="STRING" id="4846.A0A367KUY0"/>
<keyword evidence="5 6" id="KW-0472">Membrane</keyword>
<protein>
    <recommendedName>
        <fullName evidence="7">L-type lectin-like domain-containing protein</fullName>
    </recommendedName>
</protein>
<dbReference type="GO" id="GO:0005537">
    <property type="term" value="F:D-mannose binding"/>
    <property type="evidence" value="ECO:0007669"/>
    <property type="project" value="TreeGrafter"/>
</dbReference>
<name>A0A367KUY0_RHIST</name>
<accession>A0A367KUY0</accession>
<evidence type="ECO:0000259" key="7">
    <source>
        <dbReference type="PROSITE" id="PS51328"/>
    </source>
</evidence>
<dbReference type="AlphaFoldDB" id="A0A367KUY0"/>
<proteinExistence type="predicted"/>
<evidence type="ECO:0000256" key="6">
    <source>
        <dbReference type="SAM" id="Phobius"/>
    </source>
</evidence>
<evidence type="ECO:0000256" key="5">
    <source>
        <dbReference type="ARBA" id="ARBA00023136"/>
    </source>
</evidence>
<gene>
    <name evidence="8" type="ORF">CU098_002779</name>
</gene>
<dbReference type="InterPro" id="IPR051136">
    <property type="entry name" value="Intracellular_Lectin-GPT"/>
</dbReference>
<organism evidence="8 9">
    <name type="scientific">Rhizopus stolonifer</name>
    <name type="common">Rhizopus nigricans</name>
    <dbReference type="NCBI Taxonomy" id="4846"/>
    <lineage>
        <taxon>Eukaryota</taxon>
        <taxon>Fungi</taxon>
        <taxon>Fungi incertae sedis</taxon>
        <taxon>Mucoromycota</taxon>
        <taxon>Mucoromycotina</taxon>
        <taxon>Mucoromycetes</taxon>
        <taxon>Mucorales</taxon>
        <taxon>Mucorineae</taxon>
        <taxon>Rhizopodaceae</taxon>
        <taxon>Rhizopus</taxon>
    </lineage>
</organism>
<dbReference type="PANTHER" id="PTHR12223:SF45">
    <property type="entry name" value="RE50040P"/>
    <property type="match status" value="1"/>
</dbReference>
<evidence type="ECO:0000256" key="3">
    <source>
        <dbReference type="ARBA" id="ARBA00022729"/>
    </source>
</evidence>
<evidence type="ECO:0000256" key="4">
    <source>
        <dbReference type="ARBA" id="ARBA00022989"/>
    </source>
</evidence>
<dbReference type="GO" id="GO:0000139">
    <property type="term" value="C:Golgi membrane"/>
    <property type="evidence" value="ECO:0007669"/>
    <property type="project" value="TreeGrafter"/>
</dbReference>
<dbReference type="InterPro" id="IPR013320">
    <property type="entry name" value="ConA-like_dom_sf"/>
</dbReference>
<feature type="transmembrane region" description="Helical" evidence="6">
    <location>
        <begin position="197"/>
        <end position="218"/>
    </location>
</feature>
<reference evidence="8 9" key="1">
    <citation type="journal article" date="2018" name="G3 (Bethesda)">
        <title>Phylogenetic and Phylogenomic Definition of Rhizopus Species.</title>
        <authorList>
            <person name="Gryganskyi A.P."/>
            <person name="Golan J."/>
            <person name="Dolatabadi S."/>
            <person name="Mondo S."/>
            <person name="Robb S."/>
            <person name="Idnurm A."/>
            <person name="Muszewska A."/>
            <person name="Steczkiewicz K."/>
            <person name="Masonjones S."/>
            <person name="Liao H.L."/>
            <person name="Gajdeczka M.T."/>
            <person name="Anike F."/>
            <person name="Vuek A."/>
            <person name="Anishchenko I.M."/>
            <person name="Voigt K."/>
            <person name="de Hoog G.S."/>
            <person name="Smith M.E."/>
            <person name="Heitman J."/>
            <person name="Vilgalys R."/>
            <person name="Stajich J.E."/>
        </authorList>
    </citation>
    <scope>NUCLEOTIDE SEQUENCE [LARGE SCALE GENOMIC DNA]</scope>
    <source>
        <strain evidence="8 9">LSU 92-RS-03</strain>
    </source>
</reference>
<keyword evidence="3" id="KW-0732">Signal</keyword>
<evidence type="ECO:0000256" key="2">
    <source>
        <dbReference type="ARBA" id="ARBA00022692"/>
    </source>
</evidence>
<dbReference type="Pfam" id="PF03388">
    <property type="entry name" value="Lectin_leg-like"/>
    <property type="match status" value="1"/>
</dbReference>
<evidence type="ECO:0000313" key="8">
    <source>
        <dbReference type="EMBL" id="RCI06011.1"/>
    </source>
</evidence>
<evidence type="ECO:0000313" key="9">
    <source>
        <dbReference type="Proteomes" id="UP000253551"/>
    </source>
</evidence>
<dbReference type="PROSITE" id="PS51328">
    <property type="entry name" value="L_LECTIN_LIKE"/>
    <property type="match status" value="1"/>
</dbReference>
<dbReference type="GO" id="GO:0005789">
    <property type="term" value="C:endoplasmic reticulum membrane"/>
    <property type="evidence" value="ECO:0007669"/>
    <property type="project" value="TreeGrafter"/>
</dbReference>
<keyword evidence="9" id="KW-1185">Reference proteome</keyword>
<dbReference type="InterPro" id="IPR005052">
    <property type="entry name" value="Lectin_leg"/>
</dbReference>
<evidence type="ECO:0000256" key="1">
    <source>
        <dbReference type="ARBA" id="ARBA00004479"/>
    </source>
</evidence>
<dbReference type="Gene3D" id="2.60.120.200">
    <property type="match status" value="1"/>
</dbReference>
<dbReference type="GO" id="GO:0030134">
    <property type="term" value="C:COPII-coated ER to Golgi transport vesicle"/>
    <property type="evidence" value="ECO:0007669"/>
    <property type="project" value="TreeGrafter"/>
</dbReference>
<dbReference type="GO" id="GO:0005793">
    <property type="term" value="C:endoplasmic reticulum-Golgi intermediate compartment"/>
    <property type="evidence" value="ECO:0007669"/>
    <property type="project" value="TreeGrafter"/>
</dbReference>
<keyword evidence="4 6" id="KW-1133">Transmembrane helix</keyword>
<keyword evidence="2 6" id="KW-0812">Transmembrane</keyword>
<comment type="caution">
    <text evidence="8">The sequence shown here is derived from an EMBL/GenBank/DDBJ whole genome shotgun (WGS) entry which is preliminary data.</text>
</comment>
<dbReference type="OrthoDB" id="270293at2759"/>
<dbReference type="SUPFAM" id="SSF49899">
    <property type="entry name" value="Concanavalin A-like lectins/glucanases"/>
    <property type="match status" value="1"/>
</dbReference>